<evidence type="ECO:0008006" key="4">
    <source>
        <dbReference type="Google" id="ProtNLM"/>
    </source>
</evidence>
<feature type="transmembrane region" description="Helical" evidence="1">
    <location>
        <begin position="213"/>
        <end position="233"/>
    </location>
</feature>
<feature type="transmembrane region" description="Helical" evidence="1">
    <location>
        <begin position="239"/>
        <end position="263"/>
    </location>
</feature>
<dbReference type="PANTHER" id="PTHR35007">
    <property type="entry name" value="INTEGRAL MEMBRANE PROTEIN-RELATED"/>
    <property type="match status" value="1"/>
</dbReference>
<keyword evidence="1" id="KW-1133">Transmembrane helix</keyword>
<protein>
    <recommendedName>
        <fullName evidence="4">Flp pilus assembly protein TadB</fullName>
    </recommendedName>
</protein>
<dbReference type="RefSeq" id="WP_191838933.1">
    <property type="nucleotide sequence ID" value="NZ_BAAALB010000008.1"/>
</dbReference>
<name>A0A8J3NRB8_9ACTN</name>
<keyword evidence="1" id="KW-0812">Transmembrane</keyword>
<keyword evidence="1" id="KW-0472">Membrane</keyword>
<evidence type="ECO:0000256" key="1">
    <source>
        <dbReference type="SAM" id="Phobius"/>
    </source>
</evidence>
<gene>
    <name evidence="2" type="ORF">Cch02nite_32290</name>
</gene>
<keyword evidence="3" id="KW-1185">Reference proteome</keyword>
<dbReference type="PANTHER" id="PTHR35007:SF3">
    <property type="entry name" value="POSSIBLE CONSERVED ALANINE RICH MEMBRANE PROTEIN"/>
    <property type="match status" value="1"/>
</dbReference>
<accession>A0A8J3NRB8</accession>
<dbReference type="EMBL" id="BONG01000018">
    <property type="protein sequence ID" value="GIF89785.1"/>
    <property type="molecule type" value="Genomic_DNA"/>
</dbReference>
<dbReference type="Proteomes" id="UP000619293">
    <property type="component" value="Unassembled WGS sequence"/>
</dbReference>
<evidence type="ECO:0000313" key="3">
    <source>
        <dbReference type="Proteomes" id="UP000619293"/>
    </source>
</evidence>
<proteinExistence type="predicted"/>
<feature type="transmembrane region" description="Helical" evidence="1">
    <location>
        <begin position="46"/>
        <end position="76"/>
    </location>
</feature>
<reference evidence="2 3" key="1">
    <citation type="submission" date="2021-01" db="EMBL/GenBank/DDBJ databases">
        <title>Whole genome shotgun sequence of Catellatospora chokoriensis NBRC 107358.</title>
        <authorList>
            <person name="Komaki H."/>
            <person name="Tamura T."/>
        </authorList>
    </citation>
    <scope>NUCLEOTIDE SEQUENCE [LARGE SCALE GENOMIC DNA]</scope>
    <source>
        <strain evidence="2 3">NBRC 107358</strain>
    </source>
</reference>
<comment type="caution">
    <text evidence="2">The sequence shown here is derived from an EMBL/GenBank/DDBJ whole genome shotgun (WGS) entry which is preliminary data.</text>
</comment>
<evidence type="ECO:0000313" key="2">
    <source>
        <dbReference type="EMBL" id="GIF89785.1"/>
    </source>
</evidence>
<sequence length="273" mass="28377">MTALAALLGAVTGLGLALAMAALLAPSASVPPPRRAALTQQQLIRMAVALAAAVLVGAVTRWPVGALLSALAVYALPVALGGDRGARQALARTEAVATWAEMLRDNLSAATGLEQTIVLTAPYVPEAIRPQVADLAAAVRLGQRLPAALDVLRERIDDRTGRLVVRALSQASQRQSRQLAELLTELAGRARSRASLRLRIAPGHARIRTNARIIVGFTLAMAAGLALARPAFLAPYDDALGQLVLLVVGAAFAAGLTGIARLARVGTDERSPR</sequence>
<dbReference type="AlphaFoldDB" id="A0A8J3NRB8"/>
<organism evidence="2 3">
    <name type="scientific">Catellatospora chokoriensis</name>
    <dbReference type="NCBI Taxonomy" id="310353"/>
    <lineage>
        <taxon>Bacteria</taxon>
        <taxon>Bacillati</taxon>
        <taxon>Actinomycetota</taxon>
        <taxon>Actinomycetes</taxon>
        <taxon>Micromonosporales</taxon>
        <taxon>Micromonosporaceae</taxon>
        <taxon>Catellatospora</taxon>
    </lineage>
</organism>